<feature type="domain" description="ABC transporter" evidence="9">
    <location>
        <begin position="31"/>
        <end position="278"/>
    </location>
</feature>
<keyword evidence="7" id="KW-0472">Membrane</keyword>
<evidence type="ECO:0000259" key="9">
    <source>
        <dbReference type="PROSITE" id="PS50893"/>
    </source>
</evidence>
<dbReference type="RefSeq" id="WP_388003274.1">
    <property type="nucleotide sequence ID" value="NZ_JBHUEE010000002.1"/>
</dbReference>
<keyword evidence="4" id="KW-1003">Cell membrane</keyword>
<dbReference type="Pfam" id="PF00005">
    <property type="entry name" value="ABC_tran"/>
    <property type="match status" value="1"/>
</dbReference>
<dbReference type="PANTHER" id="PTHR43297:SF2">
    <property type="entry name" value="DIPEPTIDE TRANSPORT ATP-BINDING PROTEIN DPPD"/>
    <property type="match status" value="1"/>
</dbReference>
<keyword evidence="3" id="KW-0813">Transport</keyword>
<reference evidence="11" key="1">
    <citation type="journal article" date="2019" name="Int. J. Syst. Evol. Microbiol.">
        <title>The Global Catalogue of Microorganisms (GCM) 10K type strain sequencing project: providing services to taxonomists for standard genome sequencing and annotation.</title>
        <authorList>
            <consortium name="The Broad Institute Genomics Platform"/>
            <consortium name="The Broad Institute Genome Sequencing Center for Infectious Disease"/>
            <person name="Wu L."/>
            <person name="Ma J."/>
        </authorList>
    </citation>
    <scope>NUCLEOTIDE SEQUENCE [LARGE SCALE GENOMIC DNA]</scope>
    <source>
        <strain evidence="11">JCM 17130</strain>
    </source>
</reference>
<accession>A0ABW4L1X5</accession>
<evidence type="ECO:0000313" key="11">
    <source>
        <dbReference type="Proteomes" id="UP001597277"/>
    </source>
</evidence>
<dbReference type="InterPro" id="IPR027417">
    <property type="entry name" value="P-loop_NTPase"/>
</dbReference>
<evidence type="ECO:0000256" key="8">
    <source>
        <dbReference type="SAM" id="MobiDB-lite"/>
    </source>
</evidence>
<name>A0ABW4L1X5_9MICO</name>
<dbReference type="CDD" id="cd03257">
    <property type="entry name" value="ABC_NikE_OppD_transporters"/>
    <property type="match status" value="1"/>
</dbReference>
<feature type="region of interest" description="Disordered" evidence="8">
    <location>
        <begin position="1"/>
        <end position="25"/>
    </location>
</feature>
<dbReference type="PROSITE" id="PS50893">
    <property type="entry name" value="ABC_TRANSPORTER_2"/>
    <property type="match status" value="1"/>
</dbReference>
<comment type="caution">
    <text evidence="10">The sequence shown here is derived from an EMBL/GenBank/DDBJ whole genome shotgun (WGS) entry which is preliminary data.</text>
</comment>
<evidence type="ECO:0000256" key="5">
    <source>
        <dbReference type="ARBA" id="ARBA00022741"/>
    </source>
</evidence>
<evidence type="ECO:0000256" key="7">
    <source>
        <dbReference type="ARBA" id="ARBA00023136"/>
    </source>
</evidence>
<comment type="subcellular location">
    <subcellularLocation>
        <location evidence="1">Cell membrane</location>
        <topology evidence="1">Peripheral membrane protein</topology>
    </subcellularLocation>
</comment>
<dbReference type="PANTHER" id="PTHR43297">
    <property type="entry name" value="OLIGOPEPTIDE TRANSPORT ATP-BINDING PROTEIN APPD"/>
    <property type="match status" value="1"/>
</dbReference>
<dbReference type="PROSITE" id="PS00211">
    <property type="entry name" value="ABC_TRANSPORTER_1"/>
    <property type="match status" value="1"/>
</dbReference>
<dbReference type="InterPro" id="IPR003593">
    <property type="entry name" value="AAA+_ATPase"/>
</dbReference>
<dbReference type="SUPFAM" id="SSF52540">
    <property type="entry name" value="P-loop containing nucleoside triphosphate hydrolases"/>
    <property type="match status" value="1"/>
</dbReference>
<keyword evidence="6 10" id="KW-0067">ATP-binding</keyword>
<dbReference type="GO" id="GO:0005524">
    <property type="term" value="F:ATP binding"/>
    <property type="evidence" value="ECO:0007669"/>
    <property type="project" value="UniProtKB-KW"/>
</dbReference>
<dbReference type="NCBIfam" id="TIGR01727">
    <property type="entry name" value="oligo_HPY"/>
    <property type="match status" value="1"/>
</dbReference>
<evidence type="ECO:0000256" key="2">
    <source>
        <dbReference type="ARBA" id="ARBA00005417"/>
    </source>
</evidence>
<keyword evidence="11" id="KW-1185">Reference proteome</keyword>
<dbReference type="SMART" id="SM00382">
    <property type="entry name" value="AAA"/>
    <property type="match status" value="1"/>
</dbReference>
<proteinExistence type="inferred from homology"/>
<dbReference type="Pfam" id="PF08352">
    <property type="entry name" value="oligo_HPY"/>
    <property type="match status" value="1"/>
</dbReference>
<dbReference type="Gene3D" id="3.40.50.300">
    <property type="entry name" value="P-loop containing nucleotide triphosphate hydrolases"/>
    <property type="match status" value="1"/>
</dbReference>
<sequence length="363" mass="38578">MTTQDRMIDLASADDATAHDGGDEPAPVLTVQDLRVTFSRGGRTIRAVNGLNYQLRAGRTLAIIGESGSGKSVSVRALMGLLPPSAFVSGSARLGQTELVGLNEKAMRAIRGDEIAMVFQDPARSLNPTMNVGQQITEAIGMHQRLDKKAAADRAVELMKLVRLPAAERRFEEYPHQLSGGMRQRVMIAIALASDPKVLIADEATTALDVTTQAQIMELLADLQDRLGTSVIMISHDLGLAACYADEVLVMYGGKAVEQAPAATLFSHVRMPYTKALLGSIPQLTTPSHGLLSVIGGQPPDLASLPQGCAFRPRCPNASDQCLTEPALTEHEPGHRYACWHPVGAAGAGGSADGDRARVEEVS</sequence>
<keyword evidence="5" id="KW-0547">Nucleotide-binding</keyword>
<gene>
    <name evidence="10" type="ORF">ACFSE6_05640</name>
</gene>
<evidence type="ECO:0000256" key="6">
    <source>
        <dbReference type="ARBA" id="ARBA00022840"/>
    </source>
</evidence>
<comment type="similarity">
    <text evidence="2">Belongs to the ABC transporter superfamily.</text>
</comment>
<dbReference type="InterPro" id="IPR013563">
    <property type="entry name" value="Oligopep_ABC_C"/>
</dbReference>
<evidence type="ECO:0000256" key="4">
    <source>
        <dbReference type="ARBA" id="ARBA00022475"/>
    </source>
</evidence>
<dbReference type="EMBL" id="JBHUEE010000002">
    <property type="protein sequence ID" value="MFD1717305.1"/>
    <property type="molecule type" value="Genomic_DNA"/>
</dbReference>
<dbReference type="Proteomes" id="UP001597277">
    <property type="component" value="Unassembled WGS sequence"/>
</dbReference>
<evidence type="ECO:0000313" key="10">
    <source>
        <dbReference type="EMBL" id="MFD1717305.1"/>
    </source>
</evidence>
<organism evidence="10 11">
    <name type="scientific">Georgenia deserti</name>
    <dbReference type="NCBI Taxonomy" id="2093781"/>
    <lineage>
        <taxon>Bacteria</taxon>
        <taxon>Bacillati</taxon>
        <taxon>Actinomycetota</taxon>
        <taxon>Actinomycetes</taxon>
        <taxon>Micrococcales</taxon>
        <taxon>Bogoriellaceae</taxon>
        <taxon>Georgenia</taxon>
    </lineage>
</organism>
<dbReference type="InterPro" id="IPR017871">
    <property type="entry name" value="ABC_transporter-like_CS"/>
</dbReference>
<dbReference type="InterPro" id="IPR050388">
    <property type="entry name" value="ABC_Ni/Peptide_Import"/>
</dbReference>
<evidence type="ECO:0000256" key="1">
    <source>
        <dbReference type="ARBA" id="ARBA00004202"/>
    </source>
</evidence>
<evidence type="ECO:0000256" key="3">
    <source>
        <dbReference type="ARBA" id="ARBA00022448"/>
    </source>
</evidence>
<protein>
    <submittedName>
        <fullName evidence="10">ABC transporter ATP-binding protein</fullName>
    </submittedName>
</protein>
<dbReference type="InterPro" id="IPR003439">
    <property type="entry name" value="ABC_transporter-like_ATP-bd"/>
</dbReference>